<organism evidence="1 2">
    <name type="scientific">Hydrogenoanaerobacterium saccharovorans</name>
    <dbReference type="NCBI Taxonomy" id="474960"/>
    <lineage>
        <taxon>Bacteria</taxon>
        <taxon>Bacillati</taxon>
        <taxon>Bacillota</taxon>
        <taxon>Clostridia</taxon>
        <taxon>Eubacteriales</taxon>
        <taxon>Oscillospiraceae</taxon>
        <taxon>Hydrogenoanaerobacterium</taxon>
    </lineage>
</organism>
<dbReference type="STRING" id="474960.SAMN05216180_0699"/>
<sequence>MDVIKLTRELGKAIQEDDNYKLFTAAKEKADSDAGLQDLIGKFNLKRMDMSNAVSSQEPDQEKLEALDKELKELYDTVMKNPTMIEFNATKKAVDNMMNFINQILTASINGEDPFTVEEATHECSGSCGSCGGCH</sequence>
<dbReference type="RefSeq" id="WP_092751673.1">
    <property type="nucleotide sequence ID" value="NZ_FOCG01000001.1"/>
</dbReference>
<protein>
    <submittedName>
        <fullName evidence="1">Control of competence regulator ComK, YlbF/YmcA</fullName>
    </submittedName>
</protein>
<dbReference type="Gene3D" id="1.20.1500.10">
    <property type="entry name" value="YheA/YmcA-like"/>
    <property type="match status" value="1"/>
</dbReference>
<evidence type="ECO:0000313" key="1">
    <source>
        <dbReference type="EMBL" id="SEM58307.1"/>
    </source>
</evidence>
<dbReference type="Pfam" id="PF06133">
    <property type="entry name" value="Com_YlbF"/>
    <property type="match status" value="1"/>
</dbReference>
<dbReference type="InterPro" id="IPR023378">
    <property type="entry name" value="YheA/YmcA-like_dom_sf"/>
</dbReference>
<dbReference type="OrthoDB" id="1860383at2"/>
<reference evidence="1 2" key="1">
    <citation type="submission" date="2016-10" db="EMBL/GenBank/DDBJ databases">
        <authorList>
            <person name="de Groot N.N."/>
        </authorList>
    </citation>
    <scope>NUCLEOTIDE SEQUENCE [LARGE SCALE GENOMIC DNA]</scope>
    <source>
        <strain evidence="1 2">CGMCC 1.5070</strain>
    </source>
</reference>
<dbReference type="EMBL" id="FOCG01000001">
    <property type="protein sequence ID" value="SEM58307.1"/>
    <property type="molecule type" value="Genomic_DNA"/>
</dbReference>
<dbReference type="InterPro" id="IPR010368">
    <property type="entry name" value="Com_YlbF"/>
</dbReference>
<name>A0A1H7ZLH6_9FIRM</name>
<proteinExistence type="predicted"/>
<dbReference type="AlphaFoldDB" id="A0A1H7ZLH6"/>
<dbReference type="SUPFAM" id="SSF158622">
    <property type="entry name" value="YheA/YmcA-like"/>
    <property type="match status" value="1"/>
</dbReference>
<gene>
    <name evidence="1" type="ORF">SAMN05216180_0699</name>
</gene>
<accession>A0A1H7ZLH6</accession>
<evidence type="ECO:0000313" key="2">
    <source>
        <dbReference type="Proteomes" id="UP000199158"/>
    </source>
</evidence>
<dbReference type="Proteomes" id="UP000199158">
    <property type="component" value="Unassembled WGS sequence"/>
</dbReference>
<keyword evidence="2" id="KW-1185">Reference proteome</keyword>